<dbReference type="InterPro" id="IPR011701">
    <property type="entry name" value="MFS"/>
</dbReference>
<keyword evidence="2" id="KW-0813">Transport</keyword>
<evidence type="ECO:0000256" key="2">
    <source>
        <dbReference type="ARBA" id="ARBA00022448"/>
    </source>
</evidence>
<dbReference type="GO" id="GO:0005886">
    <property type="term" value="C:plasma membrane"/>
    <property type="evidence" value="ECO:0007669"/>
    <property type="project" value="TreeGrafter"/>
</dbReference>
<dbReference type="InterPro" id="IPR036259">
    <property type="entry name" value="MFS_trans_sf"/>
</dbReference>
<evidence type="ECO:0000259" key="7">
    <source>
        <dbReference type="PROSITE" id="PS50850"/>
    </source>
</evidence>
<dbReference type="InterPro" id="IPR005829">
    <property type="entry name" value="Sugar_transporter_CS"/>
</dbReference>
<dbReference type="Gene3D" id="1.20.1250.20">
    <property type="entry name" value="MFS general substrate transporter like domains"/>
    <property type="match status" value="1"/>
</dbReference>
<evidence type="ECO:0000313" key="9">
    <source>
        <dbReference type="Proteomes" id="UP001147747"/>
    </source>
</evidence>
<feature type="transmembrane region" description="Helical" evidence="6">
    <location>
        <begin position="262"/>
        <end position="288"/>
    </location>
</feature>
<name>A0A9W9SCK5_9EURO</name>
<comment type="caution">
    <text evidence="8">The sequence shown here is derived from an EMBL/GenBank/DDBJ whole genome shotgun (WGS) entry which is preliminary data.</text>
</comment>
<protein>
    <recommendedName>
        <fullName evidence="7">Major facilitator superfamily (MFS) profile domain-containing protein</fullName>
    </recommendedName>
</protein>
<keyword evidence="5 6" id="KW-0472">Membrane</keyword>
<evidence type="ECO:0000313" key="8">
    <source>
        <dbReference type="EMBL" id="KAJ5375890.1"/>
    </source>
</evidence>
<dbReference type="GO" id="GO:0042908">
    <property type="term" value="P:xenobiotic transport"/>
    <property type="evidence" value="ECO:0007669"/>
    <property type="project" value="UniProtKB-ARBA"/>
</dbReference>
<dbReference type="EMBL" id="JAPZBU010000012">
    <property type="protein sequence ID" value="KAJ5375890.1"/>
    <property type="molecule type" value="Genomic_DNA"/>
</dbReference>
<feature type="transmembrane region" description="Helical" evidence="6">
    <location>
        <begin position="300"/>
        <end position="318"/>
    </location>
</feature>
<keyword evidence="9" id="KW-1185">Reference proteome</keyword>
<dbReference type="PANTHER" id="PTHR23502:SF26">
    <property type="entry name" value="MAJOR FACILITATOR SUPERFAMILY (MFS) PROFILE DOMAIN-CONTAINING PROTEIN"/>
    <property type="match status" value="1"/>
</dbReference>
<feature type="transmembrane region" description="Helical" evidence="6">
    <location>
        <begin position="31"/>
        <end position="52"/>
    </location>
</feature>
<dbReference type="AlphaFoldDB" id="A0A9W9SCK5"/>
<dbReference type="RefSeq" id="XP_056480920.1">
    <property type="nucleotide sequence ID" value="XM_056637413.1"/>
</dbReference>
<evidence type="ECO:0000256" key="3">
    <source>
        <dbReference type="ARBA" id="ARBA00022692"/>
    </source>
</evidence>
<dbReference type="InterPro" id="IPR001958">
    <property type="entry name" value="Tet-R_TetA/multi-R_MdtG-like"/>
</dbReference>
<proteinExistence type="predicted"/>
<feature type="transmembrane region" description="Helical" evidence="6">
    <location>
        <begin position="392"/>
        <end position="414"/>
    </location>
</feature>
<dbReference type="SUPFAM" id="SSF103473">
    <property type="entry name" value="MFS general substrate transporter"/>
    <property type="match status" value="1"/>
</dbReference>
<keyword evidence="3 6" id="KW-0812">Transmembrane</keyword>
<dbReference type="Proteomes" id="UP001147747">
    <property type="component" value="Unassembled WGS sequence"/>
</dbReference>
<feature type="transmembrane region" description="Helical" evidence="6">
    <location>
        <begin position="64"/>
        <end position="86"/>
    </location>
</feature>
<evidence type="ECO:0000256" key="1">
    <source>
        <dbReference type="ARBA" id="ARBA00004141"/>
    </source>
</evidence>
<gene>
    <name evidence="8" type="ORF">N7509_012776</name>
</gene>
<evidence type="ECO:0000256" key="5">
    <source>
        <dbReference type="ARBA" id="ARBA00023136"/>
    </source>
</evidence>
<feature type="transmembrane region" description="Helical" evidence="6">
    <location>
        <begin position="188"/>
        <end position="207"/>
    </location>
</feature>
<organism evidence="8 9">
    <name type="scientific">Penicillium cosmopolitanum</name>
    <dbReference type="NCBI Taxonomy" id="1131564"/>
    <lineage>
        <taxon>Eukaryota</taxon>
        <taxon>Fungi</taxon>
        <taxon>Dikarya</taxon>
        <taxon>Ascomycota</taxon>
        <taxon>Pezizomycotina</taxon>
        <taxon>Eurotiomycetes</taxon>
        <taxon>Eurotiomycetidae</taxon>
        <taxon>Eurotiales</taxon>
        <taxon>Aspergillaceae</taxon>
        <taxon>Penicillium</taxon>
    </lineage>
</organism>
<comment type="subcellular location">
    <subcellularLocation>
        <location evidence="1">Membrane</location>
        <topology evidence="1">Multi-pass membrane protein</topology>
    </subcellularLocation>
</comment>
<evidence type="ECO:0000256" key="4">
    <source>
        <dbReference type="ARBA" id="ARBA00022989"/>
    </source>
</evidence>
<dbReference type="Pfam" id="PF07690">
    <property type="entry name" value="MFS_1"/>
    <property type="match status" value="1"/>
</dbReference>
<dbReference type="GO" id="GO:0022857">
    <property type="term" value="F:transmembrane transporter activity"/>
    <property type="evidence" value="ECO:0007669"/>
    <property type="project" value="InterPro"/>
</dbReference>
<feature type="transmembrane region" description="Helical" evidence="6">
    <location>
        <begin position="98"/>
        <end position="117"/>
    </location>
</feature>
<reference evidence="8" key="2">
    <citation type="journal article" date="2023" name="IMA Fungus">
        <title>Comparative genomic study of the Penicillium genus elucidates a diverse pangenome and 15 lateral gene transfer events.</title>
        <authorList>
            <person name="Petersen C."/>
            <person name="Sorensen T."/>
            <person name="Nielsen M.R."/>
            <person name="Sondergaard T.E."/>
            <person name="Sorensen J.L."/>
            <person name="Fitzpatrick D.A."/>
            <person name="Frisvad J.C."/>
            <person name="Nielsen K.L."/>
        </authorList>
    </citation>
    <scope>NUCLEOTIDE SEQUENCE</scope>
    <source>
        <strain evidence="8">IBT 29677</strain>
    </source>
</reference>
<dbReference type="FunFam" id="1.20.1250.20:FF:000172">
    <property type="entry name" value="MFS multidrug resistance transporter"/>
    <property type="match status" value="1"/>
</dbReference>
<dbReference type="OrthoDB" id="440553at2759"/>
<dbReference type="PANTHER" id="PTHR23502">
    <property type="entry name" value="MAJOR FACILITATOR SUPERFAMILY"/>
    <property type="match status" value="1"/>
</dbReference>
<keyword evidence="4 6" id="KW-1133">Transmembrane helix</keyword>
<evidence type="ECO:0000256" key="6">
    <source>
        <dbReference type="SAM" id="Phobius"/>
    </source>
</evidence>
<reference evidence="8" key="1">
    <citation type="submission" date="2022-12" db="EMBL/GenBank/DDBJ databases">
        <authorList>
            <person name="Petersen C."/>
        </authorList>
    </citation>
    <scope>NUCLEOTIDE SEQUENCE</scope>
    <source>
        <strain evidence="8">IBT 29677</strain>
    </source>
</reference>
<sequence length="492" mass="53823">MPKASSGVVTGLSSPPQPEERYHILSNKQKWNLVILVSFAGSFSPLSSNIYFPAVDTISRDLGVNRSLIALTITVYMVVQGIAPSLLGAFSDAYGRRLTFTITLTIYAVANLALAFTTNYPMLMVLRGLQAGGSAATISISAGVIADIACPQERGRFIGTNAGVRMTGQAIGPIIGGALNSLWGVRSIFWLLFILSVIVLGALLIFLPETQRSIAGNGTIVVSGFQKPFIYSIRTPLAWTNNSETSTFSPLAYILENDIAALLAWGAVAYTAWSMVTSSTTTMLLLSVPFLTQSQIGPCFLPNGLGCIFGSLSTGLILDQSFNRVLTRYKTEHGIAPEESVVHRRDFPYVRARLRLMPVFSIMLMTSLALYGPSFEFNDLLQRFGPNLVAPLILQFMIAFSVTAIFNINSTMLIDCFPERPASATALNNLCRCLLGAVGVSAIQPLIGAVRAMRAFFIVSGVVFFFTPLVWIEWKWGERWRQEREKRRAQRN</sequence>
<dbReference type="InterPro" id="IPR020846">
    <property type="entry name" value="MFS_dom"/>
</dbReference>
<feature type="transmembrane region" description="Helical" evidence="6">
    <location>
        <begin position="426"/>
        <end position="447"/>
    </location>
</feature>
<feature type="domain" description="Major facilitator superfamily (MFS) profile" evidence="7">
    <location>
        <begin position="33"/>
        <end position="478"/>
    </location>
</feature>
<dbReference type="PROSITE" id="PS00216">
    <property type="entry name" value="SUGAR_TRANSPORT_1"/>
    <property type="match status" value="1"/>
</dbReference>
<dbReference type="GeneID" id="81376393"/>
<dbReference type="GO" id="GO:0140115">
    <property type="term" value="P:export across plasma membrane"/>
    <property type="evidence" value="ECO:0007669"/>
    <property type="project" value="UniProtKB-ARBA"/>
</dbReference>
<feature type="transmembrane region" description="Helical" evidence="6">
    <location>
        <begin position="354"/>
        <end position="372"/>
    </location>
</feature>
<accession>A0A9W9SCK5</accession>
<dbReference type="PROSITE" id="PS50850">
    <property type="entry name" value="MFS"/>
    <property type="match status" value="1"/>
</dbReference>
<feature type="transmembrane region" description="Helical" evidence="6">
    <location>
        <begin position="453"/>
        <end position="474"/>
    </location>
</feature>
<dbReference type="PRINTS" id="PR01035">
    <property type="entry name" value="TCRTETA"/>
</dbReference>